<dbReference type="OrthoDB" id="9811959at2"/>
<reference evidence="1 2" key="1">
    <citation type="journal article" date="2015" name="Int. J. Syst. Evol. Microbiol.">
        <title>Flavisolibacter ginsenosidimutans sp. nov., with ginsenoside-converting activity isolated from soil used for cultivating ginseng.</title>
        <authorList>
            <person name="Zhao Y."/>
            <person name="Liu Q."/>
            <person name="Kang M.S."/>
            <person name="Jin F."/>
            <person name="Yu H."/>
            <person name="Im W.T."/>
        </authorList>
    </citation>
    <scope>NUCLEOTIDE SEQUENCE [LARGE SCALE GENOMIC DNA]</scope>
    <source>
        <strain evidence="1 2">Gsoil 636</strain>
    </source>
</reference>
<dbReference type="KEGG" id="fgg:FSB75_16255"/>
<evidence type="ECO:0000313" key="2">
    <source>
        <dbReference type="Proteomes" id="UP000321204"/>
    </source>
</evidence>
<dbReference type="AlphaFoldDB" id="A0A5B8ULR8"/>
<protein>
    <submittedName>
        <fullName evidence="1">Four helix bundle protein</fullName>
    </submittedName>
</protein>
<dbReference type="Proteomes" id="UP000321204">
    <property type="component" value="Chromosome"/>
</dbReference>
<dbReference type="PANTHER" id="PTHR38471:SF2">
    <property type="entry name" value="FOUR HELIX BUNDLE PROTEIN"/>
    <property type="match status" value="1"/>
</dbReference>
<organism evidence="1 2">
    <name type="scientific">Flavisolibacter ginsenosidimutans</name>
    <dbReference type="NCBI Taxonomy" id="661481"/>
    <lineage>
        <taxon>Bacteria</taxon>
        <taxon>Pseudomonadati</taxon>
        <taxon>Bacteroidota</taxon>
        <taxon>Chitinophagia</taxon>
        <taxon>Chitinophagales</taxon>
        <taxon>Chitinophagaceae</taxon>
        <taxon>Flavisolibacter</taxon>
    </lineage>
</organism>
<gene>
    <name evidence="1" type="ORF">FSB75_16255</name>
</gene>
<keyword evidence="2" id="KW-1185">Reference proteome</keyword>
<dbReference type="Pfam" id="PF05635">
    <property type="entry name" value="23S_rRNA_IVP"/>
    <property type="match status" value="1"/>
</dbReference>
<proteinExistence type="predicted"/>
<accession>A0A5B8ULR8</accession>
<sequence>MADDSVLIQSNYTVMRNYQTLDVWKTSMQLVKEVYLLTKDYPKEELFALTSQTKRAATSIPANIAEGMGQQYKKDTVHFLHIA</sequence>
<dbReference type="PANTHER" id="PTHR38471">
    <property type="entry name" value="FOUR HELIX BUNDLE PROTEIN"/>
    <property type="match status" value="1"/>
</dbReference>
<dbReference type="EMBL" id="CP042433">
    <property type="protein sequence ID" value="QEC57386.1"/>
    <property type="molecule type" value="Genomic_DNA"/>
</dbReference>
<dbReference type="InterPro" id="IPR036583">
    <property type="entry name" value="23S_rRNA_IVS_sf"/>
</dbReference>
<dbReference type="NCBIfam" id="TIGR02436">
    <property type="entry name" value="four helix bundle protein"/>
    <property type="match status" value="1"/>
</dbReference>
<evidence type="ECO:0000313" key="1">
    <source>
        <dbReference type="EMBL" id="QEC57386.1"/>
    </source>
</evidence>
<dbReference type="Gene3D" id="1.20.1440.60">
    <property type="entry name" value="23S rRNA-intervening sequence"/>
    <property type="match status" value="1"/>
</dbReference>
<name>A0A5B8ULR8_9BACT</name>
<dbReference type="SUPFAM" id="SSF158446">
    <property type="entry name" value="IVS-encoded protein-like"/>
    <property type="match status" value="1"/>
</dbReference>
<dbReference type="CDD" id="cd16377">
    <property type="entry name" value="23S_rRNA_IVP_like"/>
    <property type="match status" value="1"/>
</dbReference>
<dbReference type="InterPro" id="IPR012657">
    <property type="entry name" value="23S_rRNA-intervening_sequence"/>
</dbReference>